<dbReference type="InterPro" id="IPR001128">
    <property type="entry name" value="Cyt_P450"/>
</dbReference>
<dbReference type="SUPFAM" id="SSF48264">
    <property type="entry name" value="Cytochrome P450"/>
    <property type="match status" value="1"/>
</dbReference>
<dbReference type="InterPro" id="IPR036396">
    <property type="entry name" value="Cyt_P450_sf"/>
</dbReference>
<dbReference type="InterPro" id="IPR002401">
    <property type="entry name" value="Cyt_P450_E_grp-I"/>
</dbReference>
<accession>A0A5J5ER50</accession>
<dbReference type="GO" id="GO:0004497">
    <property type="term" value="F:monooxygenase activity"/>
    <property type="evidence" value="ECO:0007669"/>
    <property type="project" value="InterPro"/>
</dbReference>
<dbReference type="PRINTS" id="PR00385">
    <property type="entry name" value="P450"/>
</dbReference>
<keyword evidence="2" id="KW-1133">Transmembrane helix</keyword>
<evidence type="ECO:0000313" key="4">
    <source>
        <dbReference type="Proteomes" id="UP000326924"/>
    </source>
</evidence>
<feature type="transmembrane region" description="Helical" evidence="2">
    <location>
        <begin position="36"/>
        <end position="52"/>
    </location>
</feature>
<dbReference type="PANTHER" id="PTHR24305:SF78">
    <property type="entry name" value="P450, PUTATIVE (EUROFUNG)-RELATED"/>
    <property type="match status" value="1"/>
</dbReference>
<reference evidence="3 4" key="1">
    <citation type="submission" date="2019-09" db="EMBL/GenBank/DDBJ databases">
        <title>Draft genome of the ectomycorrhizal ascomycete Sphaerosporella brunnea.</title>
        <authorList>
            <consortium name="DOE Joint Genome Institute"/>
            <person name="Benucci G.M."/>
            <person name="Marozzi G."/>
            <person name="Antonielli L."/>
            <person name="Sanchez S."/>
            <person name="Marco P."/>
            <person name="Wang X."/>
            <person name="Falini L.B."/>
            <person name="Barry K."/>
            <person name="Haridas S."/>
            <person name="Lipzen A."/>
            <person name="Labutti K."/>
            <person name="Grigoriev I.V."/>
            <person name="Murat C."/>
            <person name="Martin F."/>
            <person name="Albertini E."/>
            <person name="Donnini D."/>
            <person name="Bonito G."/>
        </authorList>
    </citation>
    <scope>NUCLEOTIDE SEQUENCE [LARGE SCALE GENOMIC DNA]</scope>
    <source>
        <strain evidence="3 4">Sb_GMNB300</strain>
    </source>
</reference>
<dbReference type="PANTHER" id="PTHR24305">
    <property type="entry name" value="CYTOCHROME P450"/>
    <property type="match status" value="1"/>
</dbReference>
<protein>
    <submittedName>
        <fullName evidence="3">Cytochrome P450 67</fullName>
    </submittedName>
</protein>
<dbReference type="OrthoDB" id="6692864at2759"/>
<sequence>MNTEPVVLSVSAAAALAICFHISIIPHEIDFKIKRLLGLYVASIAGLYYLLHRETVTNPGTVTVLSATVFNAALTASILIHRMFLHRAGKFPGPFMARVSKFYSVFLSVKKMQYHKEVEQLHRKYGDFVRTGPREVSVIRASAVQTIYGAQSTCSRAPFYSQVADHPNCSLHASRDRVYHNLRRRAWDRGFSTAMLKDYEPRMGALTDLLIAQLRSRVGTPVDITTWSNYYSFDVMGDVGFGKSWGMLESGKLHKAINELHAAMALLGYIGQVPWLSRLLMELPAATKALKGFQDWCWKQMEEKKKAVAQFRPIEAFCWLAVETPSFGPWGARAVDSWVSVLPVRNLSAATRLFGRVEVLDKPRDLITWLLTDSKLDTKLPSQAINEDSRLIIIAGSDTTASTLAHAFYFLAKYPGAYKKLQNVLDAAFPGGDAEFSNATACGLKFLEGVIFETLRLKPAVPGGMLRMTPPEGLTIDEVYIPGDVVVSVPTHSIQRDERYYEKASEFIPERWMDEKAHMVKDKRAFIPFSKGTFGCVGKNLALMELRMVLAKVALNFELEFAEGENGSRIEEETKDTFTLTVTPLFVIFKEREK</sequence>
<proteinExistence type="predicted"/>
<dbReference type="GO" id="GO:0016705">
    <property type="term" value="F:oxidoreductase activity, acting on paired donors, with incorporation or reduction of molecular oxygen"/>
    <property type="evidence" value="ECO:0007669"/>
    <property type="project" value="InterPro"/>
</dbReference>
<dbReference type="AlphaFoldDB" id="A0A5J5ER50"/>
<feature type="binding site" description="axial binding residue" evidence="1">
    <location>
        <position position="536"/>
    </location>
    <ligand>
        <name>heme</name>
        <dbReference type="ChEBI" id="CHEBI:30413"/>
    </ligand>
    <ligandPart>
        <name>Fe</name>
        <dbReference type="ChEBI" id="CHEBI:18248"/>
    </ligandPart>
</feature>
<comment type="cofactor">
    <cofactor evidence="1">
        <name>heme</name>
        <dbReference type="ChEBI" id="CHEBI:30413"/>
    </cofactor>
</comment>
<dbReference type="InParanoid" id="A0A5J5ER50"/>
<dbReference type="GO" id="GO:0005506">
    <property type="term" value="F:iron ion binding"/>
    <property type="evidence" value="ECO:0007669"/>
    <property type="project" value="InterPro"/>
</dbReference>
<name>A0A5J5ER50_9PEZI</name>
<comment type="caution">
    <text evidence="3">The sequence shown here is derived from an EMBL/GenBank/DDBJ whole genome shotgun (WGS) entry which is preliminary data.</text>
</comment>
<dbReference type="InterPro" id="IPR050121">
    <property type="entry name" value="Cytochrome_P450_monoxygenase"/>
</dbReference>
<gene>
    <name evidence="3" type="ORF">FN846DRAFT_891864</name>
</gene>
<dbReference type="Gene3D" id="1.10.630.10">
    <property type="entry name" value="Cytochrome P450"/>
    <property type="match status" value="1"/>
</dbReference>
<dbReference type="EMBL" id="VXIS01000145">
    <property type="protein sequence ID" value="KAA8901371.1"/>
    <property type="molecule type" value="Genomic_DNA"/>
</dbReference>
<dbReference type="GO" id="GO:0020037">
    <property type="term" value="F:heme binding"/>
    <property type="evidence" value="ECO:0007669"/>
    <property type="project" value="InterPro"/>
</dbReference>
<evidence type="ECO:0000256" key="1">
    <source>
        <dbReference type="PIRSR" id="PIRSR602401-1"/>
    </source>
</evidence>
<keyword evidence="1" id="KW-0479">Metal-binding</keyword>
<evidence type="ECO:0000313" key="3">
    <source>
        <dbReference type="EMBL" id="KAA8901371.1"/>
    </source>
</evidence>
<feature type="transmembrane region" description="Helical" evidence="2">
    <location>
        <begin position="6"/>
        <end position="24"/>
    </location>
</feature>
<dbReference type="PRINTS" id="PR00463">
    <property type="entry name" value="EP450I"/>
</dbReference>
<organism evidence="3 4">
    <name type="scientific">Sphaerosporella brunnea</name>
    <dbReference type="NCBI Taxonomy" id="1250544"/>
    <lineage>
        <taxon>Eukaryota</taxon>
        <taxon>Fungi</taxon>
        <taxon>Dikarya</taxon>
        <taxon>Ascomycota</taxon>
        <taxon>Pezizomycotina</taxon>
        <taxon>Pezizomycetes</taxon>
        <taxon>Pezizales</taxon>
        <taxon>Pyronemataceae</taxon>
        <taxon>Sphaerosporella</taxon>
    </lineage>
</organism>
<keyword evidence="4" id="KW-1185">Reference proteome</keyword>
<keyword evidence="2" id="KW-0812">Transmembrane</keyword>
<feature type="transmembrane region" description="Helical" evidence="2">
    <location>
        <begin position="64"/>
        <end position="85"/>
    </location>
</feature>
<dbReference type="Pfam" id="PF00067">
    <property type="entry name" value="p450"/>
    <property type="match status" value="1"/>
</dbReference>
<dbReference type="Proteomes" id="UP000326924">
    <property type="component" value="Unassembled WGS sequence"/>
</dbReference>
<dbReference type="CDD" id="cd11061">
    <property type="entry name" value="CYP67-like"/>
    <property type="match status" value="1"/>
</dbReference>
<keyword evidence="2" id="KW-0472">Membrane</keyword>
<keyword evidence="1" id="KW-0349">Heme</keyword>
<evidence type="ECO:0000256" key="2">
    <source>
        <dbReference type="SAM" id="Phobius"/>
    </source>
</evidence>
<dbReference type="FunCoup" id="A0A5J5ER50">
    <property type="interactions" value="1532"/>
</dbReference>
<keyword evidence="1" id="KW-0408">Iron</keyword>